<accession>A0A844XHR2</accession>
<evidence type="ECO:0000313" key="1">
    <source>
        <dbReference type="EMBL" id="MWV29104.1"/>
    </source>
</evidence>
<dbReference type="EMBL" id="WUBR01000003">
    <property type="protein sequence ID" value="MWV29104.1"/>
    <property type="molecule type" value="Genomic_DNA"/>
</dbReference>
<dbReference type="AlphaFoldDB" id="A0A844XHR2"/>
<organism evidence="1 2">
    <name type="scientific">Aurantiacibacter rhizosphaerae</name>
    <dbReference type="NCBI Taxonomy" id="2691582"/>
    <lineage>
        <taxon>Bacteria</taxon>
        <taxon>Pseudomonadati</taxon>
        <taxon>Pseudomonadota</taxon>
        <taxon>Alphaproteobacteria</taxon>
        <taxon>Sphingomonadales</taxon>
        <taxon>Erythrobacteraceae</taxon>
        <taxon>Aurantiacibacter</taxon>
    </lineage>
</organism>
<reference evidence="1 2" key="1">
    <citation type="submission" date="2019-12" db="EMBL/GenBank/DDBJ databases">
        <authorList>
            <person name="Lee S.D."/>
        </authorList>
    </citation>
    <scope>NUCLEOTIDE SEQUENCE [LARGE SCALE GENOMIC DNA]</scope>
    <source>
        <strain evidence="1 2">GH3-10</strain>
    </source>
</reference>
<keyword evidence="2" id="KW-1185">Reference proteome</keyword>
<dbReference type="RefSeq" id="WP_160486725.1">
    <property type="nucleotide sequence ID" value="NZ_WUBR01000003.1"/>
</dbReference>
<dbReference type="Proteomes" id="UP000461409">
    <property type="component" value="Unassembled WGS sequence"/>
</dbReference>
<protein>
    <recommendedName>
        <fullName evidence="3">Autotransporter domain-containing protein</fullName>
    </recommendedName>
</protein>
<dbReference type="Gene3D" id="2.160.20.160">
    <property type="match status" value="1"/>
</dbReference>
<evidence type="ECO:0008006" key="3">
    <source>
        <dbReference type="Google" id="ProtNLM"/>
    </source>
</evidence>
<gene>
    <name evidence="1" type="ORF">GRF63_14455</name>
</gene>
<evidence type="ECO:0000313" key="2">
    <source>
        <dbReference type="Proteomes" id="UP000461409"/>
    </source>
</evidence>
<sequence>MLSESEPDIVWTCASPGSGISDESLSGATINNSGPTASSGPAFVFGSTVLLANTGSIESLLDHAVKGGCDVRIDNAAGSIIRGARDALNLGNRAAVENRGTITGGDEGVQADDASTLLNAAGATITGGSDGVKLGDFSTVDNYGTILGLGDDGVQAGAGSSITNRAGATIRAEDEGINANADDVTIVNHGVIVSKDDGINVAERARIVNTGLIQATEQQDGIDLDSGVIINSGTIIGHGHDVGINFDPALNDSYVKNTGLIEGNIAIAVWRSDERSQTVVNAGTLRGMSGVALSLREGNDTLIIRPGSMIEGTAHLGNGNDLLEVESGGQVATPILLEDGDDTVRLRAGSIFTGTLDLGAGDDTLDVEDNVNFAGSVTFGDGTDTLIWGLQDRGAFFFDDAPEQLILTGPGTLVGNALLTIDLSAFSLGEHAATHLGLAVASAVQNSFRSNKTWAGAFASNSGFRSDTGLRQRNTQAGLVIGRRLGESPVSGFLTYGRGSASRKAADPSATQTAFALGLAFDERFGGLDASALAFAGPTWASLAHLSGTGSGATVRGSLIGLEARLHGQVFVPTERTPGFDLALSVTGIWHETDAYDVPGIAGVRVAERSASAQAIRLEAGMPFGFSGLRLRPFAAIESRNQDHQALTFQTDESAAQFRGEMSQDHTRQSLGLTLDGQAAKFPVGLRAEASRTSFGGPVELSFQIHAAF</sequence>
<comment type="caution">
    <text evidence="1">The sequence shown here is derived from an EMBL/GenBank/DDBJ whole genome shotgun (WGS) entry which is preliminary data.</text>
</comment>
<reference evidence="1 2" key="2">
    <citation type="submission" date="2020-02" db="EMBL/GenBank/DDBJ databases">
        <title>Erythrobacter dongmakensis sp. nov., isolated from a tidal mudflat.</title>
        <authorList>
            <person name="Kim I.S."/>
        </authorList>
    </citation>
    <scope>NUCLEOTIDE SEQUENCE [LARGE SCALE GENOMIC DNA]</scope>
    <source>
        <strain evidence="1 2">GH3-10</strain>
    </source>
</reference>
<name>A0A844XHR2_9SPHN</name>
<proteinExistence type="predicted"/>